<evidence type="ECO:0000313" key="3">
    <source>
        <dbReference type="Proteomes" id="UP001183585"/>
    </source>
</evidence>
<gene>
    <name evidence="2" type="ORF">J2S48_004718</name>
</gene>
<accession>A0ABU2CV28</accession>
<protein>
    <recommendedName>
        <fullName evidence="1">Gp28/Gp37-like domain-containing protein</fullName>
    </recommendedName>
</protein>
<keyword evidence="3" id="KW-1185">Reference proteome</keyword>
<organism evidence="2 3">
    <name type="scientific">Promicromonospora iranensis</name>
    <dbReference type="NCBI Taxonomy" id="1105144"/>
    <lineage>
        <taxon>Bacteria</taxon>
        <taxon>Bacillati</taxon>
        <taxon>Actinomycetota</taxon>
        <taxon>Actinomycetes</taxon>
        <taxon>Micrococcales</taxon>
        <taxon>Promicromonosporaceae</taxon>
        <taxon>Promicromonospora</taxon>
    </lineage>
</organism>
<proteinExistence type="predicted"/>
<comment type="caution">
    <text evidence="2">The sequence shown here is derived from an EMBL/GenBank/DDBJ whole genome shotgun (WGS) entry which is preliminary data.</text>
</comment>
<dbReference type="Proteomes" id="UP001183585">
    <property type="component" value="Unassembled WGS sequence"/>
</dbReference>
<dbReference type="Pfam" id="PF14594">
    <property type="entry name" value="Sipho_Gp37"/>
    <property type="match status" value="1"/>
</dbReference>
<reference evidence="2 3" key="1">
    <citation type="submission" date="2023-07" db="EMBL/GenBank/DDBJ databases">
        <title>Sequencing the genomes of 1000 actinobacteria strains.</title>
        <authorList>
            <person name="Klenk H.-P."/>
        </authorList>
    </citation>
    <scope>NUCLEOTIDE SEQUENCE [LARGE SCALE GENOMIC DNA]</scope>
    <source>
        <strain evidence="2 3">DSM 45554</strain>
    </source>
</reference>
<dbReference type="RefSeq" id="WP_274997265.1">
    <property type="nucleotide sequence ID" value="NZ_JAJQQP010000015.1"/>
</dbReference>
<name>A0ABU2CV28_9MICO</name>
<dbReference type="InterPro" id="IPR029432">
    <property type="entry name" value="Gp28/Gp37-like_dom"/>
</dbReference>
<sequence>MTWRITPRDADLGRTHAQLAGWTELELVERYNQPCTWVLEGPSSVLRVFTAGTGCILHDGDYQVASGQARLFDRRTEYAGNRLQDTMTVGFVEDTRDLWTRLCYPDPAHPLTSTPSTFATAYDTRTDSREDLILGYTADNLGPDALVASRRLAQLVLPVSLGRGGTTTRKARMEKLGDLVAGLGEGWGRVRIVHDEATGTPRLLMKIDTVQDLSADVVFGSPGVARAAGYFKRWGYTLADPEMTDAIGFDANEKVARQATRVSSAAAISLWKRRTEVLVDQSETDDTAQILDALNEKLAEGATPTSVEFTVSAGGDLRYRRDYNVGSRVGVEIPDLPHEVSDNTIREVITKVRRGESGKPSLVIGTPGAERRSNKGAARLNKALLRIAKMERSR</sequence>
<evidence type="ECO:0000313" key="2">
    <source>
        <dbReference type="EMBL" id="MDR7385203.1"/>
    </source>
</evidence>
<evidence type="ECO:0000259" key="1">
    <source>
        <dbReference type="Pfam" id="PF14594"/>
    </source>
</evidence>
<feature type="domain" description="Gp28/Gp37-like" evidence="1">
    <location>
        <begin position="9"/>
        <end position="366"/>
    </location>
</feature>
<dbReference type="EMBL" id="JAVDYE010000001">
    <property type="protein sequence ID" value="MDR7385203.1"/>
    <property type="molecule type" value="Genomic_DNA"/>
</dbReference>